<name>A0A1S2QLG2_9ACTN</name>
<evidence type="ECO:0000313" key="1">
    <source>
        <dbReference type="EMBL" id="OIK06441.1"/>
    </source>
</evidence>
<organism evidence="1 2">
    <name type="scientific">Streptomyces monashensis</name>
    <dbReference type="NCBI Taxonomy" id="1678012"/>
    <lineage>
        <taxon>Bacteria</taxon>
        <taxon>Bacillati</taxon>
        <taxon>Actinomycetota</taxon>
        <taxon>Actinomycetes</taxon>
        <taxon>Kitasatosporales</taxon>
        <taxon>Streptomycetaceae</taxon>
        <taxon>Streptomyces</taxon>
    </lineage>
</organism>
<dbReference type="AlphaFoldDB" id="A0A1S2QLG2"/>
<proteinExistence type="predicted"/>
<protein>
    <submittedName>
        <fullName evidence="1">Uncharacterized protein</fullName>
    </submittedName>
</protein>
<sequence>MYDYVGGAAIARRISEHAGELRALGFEIIELDGQDHIGALAETDLIAPQLSAALGRAGW</sequence>
<dbReference type="EMBL" id="MLYO01000015">
    <property type="protein sequence ID" value="OIK06441.1"/>
    <property type="molecule type" value="Genomic_DNA"/>
</dbReference>
<comment type="caution">
    <text evidence="1">The sequence shown here is derived from an EMBL/GenBank/DDBJ whole genome shotgun (WGS) entry which is preliminary data.</text>
</comment>
<gene>
    <name evidence="1" type="ORF">BIV23_08685</name>
</gene>
<evidence type="ECO:0000313" key="2">
    <source>
        <dbReference type="Proteomes" id="UP000179642"/>
    </source>
</evidence>
<dbReference type="RefSeq" id="WP_071380170.1">
    <property type="nucleotide sequence ID" value="NZ_MLYO01000015.1"/>
</dbReference>
<keyword evidence="2" id="KW-1185">Reference proteome</keyword>
<accession>A0A1S2QLG2</accession>
<dbReference type="Proteomes" id="UP000179642">
    <property type="component" value="Unassembled WGS sequence"/>
</dbReference>
<reference evidence="1 2" key="1">
    <citation type="submission" date="2016-10" db="EMBL/GenBank/DDBJ databases">
        <title>Genome sequence of Streptomyces sp. MUSC 1.</title>
        <authorList>
            <person name="Lee L.-H."/>
            <person name="Ser H.-L."/>
            <person name="Law J.W.-F."/>
        </authorList>
    </citation>
    <scope>NUCLEOTIDE SEQUENCE [LARGE SCALE GENOMIC DNA]</scope>
    <source>
        <strain evidence="1 2">MUSC 1</strain>
    </source>
</reference>